<name>A0ABR7UUX2_9FLAO</name>
<evidence type="ECO:0000256" key="2">
    <source>
        <dbReference type="SAM" id="MobiDB-lite"/>
    </source>
</evidence>
<dbReference type="SUPFAM" id="SSF48295">
    <property type="entry name" value="TrpR-like"/>
    <property type="match status" value="1"/>
</dbReference>
<protein>
    <recommendedName>
        <fullName evidence="3">Insertion element IS150 protein InsJ-like helix-turn-helix domain-containing protein</fullName>
    </recommendedName>
</protein>
<dbReference type="InterPro" id="IPR052057">
    <property type="entry name" value="IS150/IS1296_orfA-like"/>
</dbReference>
<evidence type="ECO:0000256" key="1">
    <source>
        <dbReference type="ARBA" id="ARBA00038232"/>
    </source>
</evidence>
<dbReference type="InterPro" id="IPR010921">
    <property type="entry name" value="Trp_repressor/repl_initiator"/>
</dbReference>
<dbReference type="EMBL" id="NASZ01000061">
    <property type="protein sequence ID" value="MBD0726731.1"/>
    <property type="molecule type" value="Genomic_DNA"/>
</dbReference>
<dbReference type="InterPro" id="IPR036388">
    <property type="entry name" value="WH-like_DNA-bd_sf"/>
</dbReference>
<evidence type="ECO:0000313" key="4">
    <source>
        <dbReference type="EMBL" id="MBD0726731.1"/>
    </source>
</evidence>
<sequence>MERKVKYNYEFKLRCVQEVLRKHRSVNSVAYENSIASSNLNRWIRFYIEFGNEGLLPRHKNKNYSVNFKLKVIQAIENKSISLSKACLIFNIPRESTITSWQRKYGIEGITGLQLKPKGRPSSMNFKKRKQRKTDKPLTREEELLKELEYLRAENEILKKFNALVQAEQAKQNKRLKP</sequence>
<dbReference type="PANTHER" id="PTHR33795">
    <property type="entry name" value="INSERTION ELEMENT IS150 PROTEIN INSJ"/>
    <property type="match status" value="1"/>
</dbReference>
<feature type="region of interest" description="Disordered" evidence="2">
    <location>
        <begin position="118"/>
        <end position="138"/>
    </location>
</feature>
<dbReference type="Proteomes" id="UP000661715">
    <property type="component" value="Unassembled WGS sequence"/>
</dbReference>
<feature type="domain" description="Insertion element IS150 protein InsJ-like helix-turn-helix" evidence="3">
    <location>
        <begin position="68"/>
        <end position="121"/>
    </location>
</feature>
<dbReference type="SUPFAM" id="SSF46689">
    <property type="entry name" value="Homeodomain-like"/>
    <property type="match status" value="1"/>
</dbReference>
<dbReference type="Gene3D" id="1.10.10.10">
    <property type="entry name" value="Winged helix-like DNA-binding domain superfamily/Winged helix DNA-binding domain"/>
    <property type="match status" value="1"/>
</dbReference>
<keyword evidence="5" id="KW-1185">Reference proteome</keyword>
<reference evidence="4 5" key="1">
    <citation type="journal article" date="2020" name="Microbiol. Res.">
        <title>Flavobacterium pokkalii sp. nov., a novel plant growth promoting native rhizobacteria isolated from pokkali rice grown in coastal saline affected agricultural regions of southern India, Kerala.</title>
        <authorList>
            <person name="Menon R.R."/>
            <person name="Kumari S."/>
            <person name="Viver T."/>
            <person name="Rameshkumar N."/>
        </authorList>
    </citation>
    <scope>NUCLEOTIDE SEQUENCE [LARGE SCALE GENOMIC DNA]</scope>
    <source>
        <strain evidence="4 5">L1I52</strain>
    </source>
</reference>
<dbReference type="PANTHER" id="PTHR33795:SF1">
    <property type="entry name" value="INSERTION ELEMENT IS150 PROTEIN INSJ"/>
    <property type="match status" value="1"/>
</dbReference>
<gene>
    <name evidence="4" type="ORF">B6A10_16305</name>
</gene>
<evidence type="ECO:0000259" key="3">
    <source>
        <dbReference type="Pfam" id="PF13518"/>
    </source>
</evidence>
<dbReference type="Pfam" id="PF13518">
    <property type="entry name" value="HTH_28"/>
    <property type="match status" value="1"/>
</dbReference>
<dbReference type="InterPro" id="IPR002514">
    <property type="entry name" value="Transposase_8"/>
</dbReference>
<comment type="caution">
    <text evidence="4">The sequence shown here is derived from an EMBL/GenBank/DDBJ whole genome shotgun (WGS) entry which is preliminary data.</text>
</comment>
<accession>A0ABR7UUX2</accession>
<dbReference type="InterPro" id="IPR009057">
    <property type="entry name" value="Homeodomain-like_sf"/>
</dbReference>
<dbReference type="InterPro" id="IPR055247">
    <property type="entry name" value="InsJ-like_HTH"/>
</dbReference>
<proteinExistence type="inferred from homology"/>
<dbReference type="Pfam" id="PF01527">
    <property type="entry name" value="HTH_Tnp_1"/>
    <property type="match status" value="1"/>
</dbReference>
<dbReference type="RefSeq" id="WP_188221713.1">
    <property type="nucleotide sequence ID" value="NZ_NASZ01000061.1"/>
</dbReference>
<organism evidence="4 5">
    <name type="scientific">Flavobacterium pokkalii</name>
    <dbReference type="NCBI Taxonomy" id="1940408"/>
    <lineage>
        <taxon>Bacteria</taxon>
        <taxon>Pseudomonadati</taxon>
        <taxon>Bacteroidota</taxon>
        <taxon>Flavobacteriia</taxon>
        <taxon>Flavobacteriales</taxon>
        <taxon>Flavobacteriaceae</taxon>
        <taxon>Flavobacterium</taxon>
    </lineage>
</organism>
<evidence type="ECO:0000313" key="5">
    <source>
        <dbReference type="Proteomes" id="UP000661715"/>
    </source>
</evidence>
<comment type="similarity">
    <text evidence="1">Belongs to the IS150/IS1296 orfA family.</text>
</comment>